<protein>
    <recommendedName>
        <fullName evidence="10">Glycerol kinase</fullName>
    </recommendedName>
</protein>
<reference evidence="8" key="2">
    <citation type="submission" date="2022-10" db="EMBL/GenBank/DDBJ databases">
        <authorList>
            <consortium name="ENA_rothamsted_submissions"/>
            <consortium name="culmorum"/>
            <person name="King R."/>
        </authorList>
    </citation>
    <scope>NUCLEOTIDE SEQUENCE</scope>
</reference>
<dbReference type="EMBL" id="OU895879">
    <property type="protein sequence ID" value="CAG9807764.1"/>
    <property type="molecule type" value="Genomic_DNA"/>
</dbReference>
<dbReference type="GO" id="GO:0005975">
    <property type="term" value="P:carbohydrate metabolic process"/>
    <property type="evidence" value="ECO:0007669"/>
    <property type="project" value="InterPro"/>
</dbReference>
<dbReference type="InterPro" id="IPR000577">
    <property type="entry name" value="Carb_kinase_FGGY"/>
</dbReference>
<dbReference type="SUPFAM" id="SSF53067">
    <property type="entry name" value="Actin-like ATPase domain"/>
    <property type="match status" value="2"/>
</dbReference>
<evidence type="ECO:0000313" key="9">
    <source>
        <dbReference type="Proteomes" id="UP001153620"/>
    </source>
</evidence>
<feature type="domain" description="Carbohydrate kinase FGGY C-terminal" evidence="7">
    <location>
        <begin position="289"/>
        <end position="474"/>
    </location>
</feature>
<dbReference type="Proteomes" id="UP001153620">
    <property type="component" value="Chromosome 3"/>
</dbReference>
<name>A0A9N9S2Q9_9DIPT</name>
<dbReference type="InterPro" id="IPR018485">
    <property type="entry name" value="FGGY_C"/>
</dbReference>
<reference evidence="8" key="1">
    <citation type="submission" date="2022-01" db="EMBL/GenBank/DDBJ databases">
        <authorList>
            <person name="King R."/>
        </authorList>
    </citation>
    <scope>NUCLEOTIDE SEQUENCE</scope>
</reference>
<dbReference type="Gene3D" id="3.30.420.40">
    <property type="match status" value="2"/>
</dbReference>
<evidence type="ECO:0008006" key="10">
    <source>
        <dbReference type="Google" id="ProtNLM"/>
    </source>
</evidence>
<keyword evidence="2" id="KW-0808">Transferase</keyword>
<proteinExistence type="inferred from homology"/>
<dbReference type="PANTHER" id="PTHR10196">
    <property type="entry name" value="SUGAR KINASE"/>
    <property type="match status" value="1"/>
</dbReference>
<keyword evidence="9" id="KW-1185">Reference proteome</keyword>
<evidence type="ECO:0000256" key="4">
    <source>
        <dbReference type="ARBA" id="ARBA00022777"/>
    </source>
</evidence>
<dbReference type="GO" id="GO:0016301">
    <property type="term" value="F:kinase activity"/>
    <property type="evidence" value="ECO:0007669"/>
    <property type="project" value="UniProtKB-KW"/>
</dbReference>
<dbReference type="PIRSF" id="PIRSF000538">
    <property type="entry name" value="GlpK"/>
    <property type="match status" value="1"/>
</dbReference>
<keyword evidence="3" id="KW-0547">Nucleotide-binding</keyword>
<dbReference type="PANTHER" id="PTHR10196:SF69">
    <property type="entry name" value="GLYCEROL KINASE"/>
    <property type="match status" value="1"/>
</dbReference>
<dbReference type="Pfam" id="PF02782">
    <property type="entry name" value="FGGY_C"/>
    <property type="match status" value="1"/>
</dbReference>
<dbReference type="OrthoDB" id="5422795at2759"/>
<dbReference type="InterPro" id="IPR018484">
    <property type="entry name" value="FGGY_N"/>
</dbReference>
<keyword evidence="4" id="KW-0418">Kinase</keyword>
<evidence type="ECO:0000256" key="5">
    <source>
        <dbReference type="ARBA" id="ARBA00022840"/>
    </source>
</evidence>
<accession>A0A9N9S2Q9</accession>
<dbReference type="Pfam" id="PF00370">
    <property type="entry name" value="FGGY_N"/>
    <property type="match status" value="1"/>
</dbReference>
<keyword evidence="5" id="KW-0067">ATP-binding</keyword>
<gene>
    <name evidence="8" type="ORF">CHIRRI_LOCUS10610</name>
</gene>
<organism evidence="8 9">
    <name type="scientific">Chironomus riparius</name>
    <dbReference type="NCBI Taxonomy" id="315576"/>
    <lineage>
        <taxon>Eukaryota</taxon>
        <taxon>Metazoa</taxon>
        <taxon>Ecdysozoa</taxon>
        <taxon>Arthropoda</taxon>
        <taxon>Hexapoda</taxon>
        <taxon>Insecta</taxon>
        <taxon>Pterygota</taxon>
        <taxon>Neoptera</taxon>
        <taxon>Endopterygota</taxon>
        <taxon>Diptera</taxon>
        <taxon>Nematocera</taxon>
        <taxon>Chironomoidea</taxon>
        <taxon>Chironomidae</taxon>
        <taxon>Chironominae</taxon>
        <taxon>Chironomus</taxon>
    </lineage>
</organism>
<evidence type="ECO:0000259" key="6">
    <source>
        <dbReference type="Pfam" id="PF00370"/>
    </source>
</evidence>
<evidence type="ECO:0000256" key="3">
    <source>
        <dbReference type="ARBA" id="ARBA00022741"/>
    </source>
</evidence>
<dbReference type="AlphaFoldDB" id="A0A9N9S2Q9"/>
<evidence type="ECO:0000259" key="7">
    <source>
        <dbReference type="Pfam" id="PF02782"/>
    </source>
</evidence>
<evidence type="ECO:0000313" key="8">
    <source>
        <dbReference type="EMBL" id="CAG9807764.1"/>
    </source>
</evidence>
<dbReference type="GO" id="GO:0005739">
    <property type="term" value="C:mitochondrion"/>
    <property type="evidence" value="ECO:0007669"/>
    <property type="project" value="TreeGrafter"/>
</dbReference>
<dbReference type="GO" id="GO:0005524">
    <property type="term" value="F:ATP binding"/>
    <property type="evidence" value="ECO:0007669"/>
    <property type="project" value="UniProtKB-KW"/>
</dbReference>
<comment type="similarity">
    <text evidence="1">Belongs to the FGGY kinase family.</text>
</comment>
<sequence>MTGRKFGKLIGVLEVGNSYCKFLIYALKNSEILTCHELKINKIDGNDEDEYDPIELWNTVQEVIHIVVGNLHILEINCNDIIGISITNQRETTLLWNKEGQVLNILSWCDERLVSLKDSILARTRNKKNYLRSVCGLPFDICFSGLKIQWLIENNKAVQDSITNKECYFGNLDSWIVWNLTGGQSHCTDVTNASRTLLMDLETLQWNKRLCNFFNIPMSILPKIRSNSEIYGYVKMNGSRVLEGIPIASVMGDKNSALLGQLCLKPGQIECHFENDCSIMFNTGQEIIHSENDLLTTIGFQLGPNEKPFYALEGYIGNACSTVDWLKNSILPESNNNFDDNISPVSSFIAMRNGNCFKKFREEEIIFVPALKGLCAPNFLYQAKGFISGLTINTTSHQLFVAAKESICFQTKTILESIRRDCKTWPSISKIVVGGEFTENVDFLQLLADLCSITVERPQISPPVSLGSMLSAALTLKCITLEDFKKTYIPPVDIYNSTINSDISDQRYVKWLSIFRSNLYVNGQNPREQVHKIIEAKTAHQYILDSLPGCLYLFSSYVIYVLSQLAPKS</sequence>
<dbReference type="InterPro" id="IPR043129">
    <property type="entry name" value="ATPase_NBD"/>
</dbReference>
<evidence type="ECO:0000256" key="2">
    <source>
        <dbReference type="ARBA" id="ARBA00022679"/>
    </source>
</evidence>
<evidence type="ECO:0000256" key="1">
    <source>
        <dbReference type="ARBA" id="ARBA00009156"/>
    </source>
</evidence>
<feature type="domain" description="Carbohydrate kinase FGGY N-terminal" evidence="6">
    <location>
        <begin position="10"/>
        <end position="260"/>
    </location>
</feature>